<dbReference type="RefSeq" id="WP_280524007.1">
    <property type="nucleotide sequence ID" value="NZ_PVNL01000057.1"/>
</dbReference>
<dbReference type="Pfam" id="PF20093">
    <property type="entry name" value="DUF6484"/>
    <property type="match status" value="1"/>
</dbReference>
<name>A0A2S9YQ73_9BACT</name>
<organism evidence="3 4">
    <name type="scientific">Enhygromyxa salina</name>
    <dbReference type="NCBI Taxonomy" id="215803"/>
    <lineage>
        <taxon>Bacteria</taxon>
        <taxon>Pseudomonadati</taxon>
        <taxon>Myxococcota</taxon>
        <taxon>Polyangia</taxon>
        <taxon>Nannocystales</taxon>
        <taxon>Nannocystaceae</taxon>
        <taxon>Enhygromyxa</taxon>
    </lineage>
</organism>
<reference evidence="3 4" key="1">
    <citation type="submission" date="2018-03" db="EMBL/GenBank/DDBJ databases">
        <title>Draft Genome Sequences of the Obligatory Marine Myxobacteria Enhygromyxa salina SWB007.</title>
        <authorList>
            <person name="Poehlein A."/>
            <person name="Moghaddam J.A."/>
            <person name="Harms H."/>
            <person name="Alanjari M."/>
            <person name="Koenig G.M."/>
            <person name="Daniel R."/>
            <person name="Schaeberle T.F."/>
        </authorList>
    </citation>
    <scope>NUCLEOTIDE SEQUENCE [LARGE SCALE GENOMIC DNA]</scope>
    <source>
        <strain evidence="3 4">SWB007</strain>
    </source>
</reference>
<accession>A0A2S9YQ73</accession>
<dbReference type="AlphaFoldDB" id="A0A2S9YQ73"/>
<proteinExistence type="predicted"/>
<evidence type="ECO:0000256" key="1">
    <source>
        <dbReference type="SAM" id="MobiDB-lite"/>
    </source>
</evidence>
<sequence>MPDGSVPRPDAAAAAGVTTAQACLGRVVSVDADGRPRVWFAGLSGPPPVARLIGVVPPASIEDALLDGRTILLGFLDGRADAPVIMSLASMADLPRCEPPVASELPATPEPEPEPEPEIKIEVDGEASERVIEAREQLVLRCGDAAITLRADGTVRIVGRDITSWARRRQRIRGGSVAIN</sequence>
<evidence type="ECO:0000259" key="2">
    <source>
        <dbReference type="Pfam" id="PF20093"/>
    </source>
</evidence>
<gene>
    <name evidence="3" type="ORF">ENSA7_29440</name>
</gene>
<dbReference type="Proteomes" id="UP000238823">
    <property type="component" value="Unassembled WGS sequence"/>
</dbReference>
<protein>
    <recommendedName>
        <fullName evidence="2">DUF6484 domain-containing protein</fullName>
    </recommendedName>
</protein>
<dbReference type="EMBL" id="PVNL01000057">
    <property type="protein sequence ID" value="PRQ07237.1"/>
    <property type="molecule type" value="Genomic_DNA"/>
</dbReference>
<comment type="caution">
    <text evidence="3">The sequence shown here is derived from an EMBL/GenBank/DDBJ whole genome shotgun (WGS) entry which is preliminary data.</text>
</comment>
<feature type="domain" description="DUF6484" evidence="2">
    <location>
        <begin position="24"/>
        <end position="88"/>
    </location>
</feature>
<feature type="region of interest" description="Disordered" evidence="1">
    <location>
        <begin position="97"/>
        <end position="117"/>
    </location>
</feature>
<evidence type="ECO:0000313" key="4">
    <source>
        <dbReference type="Proteomes" id="UP000238823"/>
    </source>
</evidence>
<dbReference type="InterPro" id="IPR045506">
    <property type="entry name" value="DUF6484"/>
</dbReference>
<evidence type="ECO:0000313" key="3">
    <source>
        <dbReference type="EMBL" id="PRQ07237.1"/>
    </source>
</evidence>